<keyword evidence="3" id="KW-1185">Reference proteome</keyword>
<name>A0AA39XYS4_9PEZI</name>
<evidence type="ECO:0000259" key="1">
    <source>
        <dbReference type="Pfam" id="PF06985"/>
    </source>
</evidence>
<sequence>MSLRASLANIDRLSKPGALNQRADGTRDFEGKRVSRTVADAMRFVKDLGHRYLWVDALCIIQ</sequence>
<comment type="caution">
    <text evidence="2">The sequence shown here is derived from an EMBL/GenBank/DDBJ whole genome shotgun (WGS) entry which is preliminary data.</text>
</comment>
<accession>A0AA39XYS4</accession>
<gene>
    <name evidence="2" type="ORF">B0T16DRAFT_334704</name>
</gene>
<feature type="domain" description="Heterokaryon incompatibility" evidence="1">
    <location>
        <begin position="31"/>
        <end position="62"/>
    </location>
</feature>
<organism evidence="2 3">
    <name type="scientific">Cercophora newfieldiana</name>
    <dbReference type="NCBI Taxonomy" id="92897"/>
    <lineage>
        <taxon>Eukaryota</taxon>
        <taxon>Fungi</taxon>
        <taxon>Dikarya</taxon>
        <taxon>Ascomycota</taxon>
        <taxon>Pezizomycotina</taxon>
        <taxon>Sordariomycetes</taxon>
        <taxon>Sordariomycetidae</taxon>
        <taxon>Sordariales</taxon>
        <taxon>Lasiosphaeriaceae</taxon>
        <taxon>Cercophora</taxon>
    </lineage>
</organism>
<proteinExistence type="predicted"/>
<dbReference type="Proteomes" id="UP001174936">
    <property type="component" value="Unassembled WGS sequence"/>
</dbReference>
<dbReference type="EMBL" id="JAULSV010000006">
    <property type="protein sequence ID" value="KAK0641787.1"/>
    <property type="molecule type" value="Genomic_DNA"/>
</dbReference>
<evidence type="ECO:0000313" key="3">
    <source>
        <dbReference type="Proteomes" id="UP001174936"/>
    </source>
</evidence>
<dbReference type="AlphaFoldDB" id="A0AA39XYS4"/>
<dbReference type="InterPro" id="IPR010730">
    <property type="entry name" value="HET"/>
</dbReference>
<protein>
    <recommendedName>
        <fullName evidence="1">Heterokaryon incompatibility domain-containing protein</fullName>
    </recommendedName>
</protein>
<dbReference type="Pfam" id="PF06985">
    <property type="entry name" value="HET"/>
    <property type="match status" value="1"/>
</dbReference>
<evidence type="ECO:0000313" key="2">
    <source>
        <dbReference type="EMBL" id="KAK0641787.1"/>
    </source>
</evidence>
<reference evidence="2" key="1">
    <citation type="submission" date="2023-06" db="EMBL/GenBank/DDBJ databases">
        <title>Genome-scale phylogeny and comparative genomics of the fungal order Sordariales.</title>
        <authorList>
            <consortium name="Lawrence Berkeley National Laboratory"/>
            <person name="Hensen N."/>
            <person name="Bonometti L."/>
            <person name="Westerberg I."/>
            <person name="Brannstrom I.O."/>
            <person name="Guillou S."/>
            <person name="Cros-Aarteil S."/>
            <person name="Calhoun S."/>
            <person name="Haridas S."/>
            <person name="Kuo A."/>
            <person name="Mondo S."/>
            <person name="Pangilinan J."/>
            <person name="Riley R."/>
            <person name="Labutti K."/>
            <person name="Andreopoulos B."/>
            <person name="Lipzen A."/>
            <person name="Chen C."/>
            <person name="Yanf M."/>
            <person name="Daum C."/>
            <person name="Ng V."/>
            <person name="Clum A."/>
            <person name="Steindorff A."/>
            <person name="Ohm R."/>
            <person name="Martin F."/>
            <person name="Silar P."/>
            <person name="Natvig D."/>
            <person name="Lalanne C."/>
            <person name="Gautier V."/>
            <person name="Ament-Velasquez S.L."/>
            <person name="Kruys A."/>
            <person name="Hutchinson M.I."/>
            <person name="Powell A.J."/>
            <person name="Barry K."/>
            <person name="Miller A.N."/>
            <person name="Grigoriev I.V."/>
            <person name="Debuchy R."/>
            <person name="Gladieux P."/>
            <person name="Thoren M.H."/>
            <person name="Johannesson H."/>
        </authorList>
    </citation>
    <scope>NUCLEOTIDE SEQUENCE</scope>
    <source>
        <strain evidence="2">SMH2532-1</strain>
    </source>
</reference>